<accession>A0A0F9D0N9</accession>
<evidence type="ECO:0000313" key="1">
    <source>
        <dbReference type="EMBL" id="KKL11386.1"/>
    </source>
</evidence>
<sequence length="29" mass="3068">MRCEVTLLAYTRADGLLNGGGTIKEGINT</sequence>
<protein>
    <submittedName>
        <fullName evidence="1">Uncharacterized protein</fullName>
    </submittedName>
</protein>
<proteinExistence type="predicted"/>
<organism evidence="1">
    <name type="scientific">marine sediment metagenome</name>
    <dbReference type="NCBI Taxonomy" id="412755"/>
    <lineage>
        <taxon>unclassified sequences</taxon>
        <taxon>metagenomes</taxon>
        <taxon>ecological metagenomes</taxon>
    </lineage>
</organism>
<reference evidence="1" key="1">
    <citation type="journal article" date="2015" name="Nature">
        <title>Complex archaea that bridge the gap between prokaryotes and eukaryotes.</title>
        <authorList>
            <person name="Spang A."/>
            <person name="Saw J.H."/>
            <person name="Jorgensen S.L."/>
            <person name="Zaremba-Niedzwiedzka K."/>
            <person name="Martijn J."/>
            <person name="Lind A.E."/>
            <person name="van Eijk R."/>
            <person name="Schleper C."/>
            <person name="Guy L."/>
            <person name="Ettema T.J."/>
        </authorList>
    </citation>
    <scope>NUCLEOTIDE SEQUENCE</scope>
</reference>
<dbReference type="AlphaFoldDB" id="A0A0F9D0N9"/>
<comment type="caution">
    <text evidence="1">The sequence shown here is derived from an EMBL/GenBank/DDBJ whole genome shotgun (WGS) entry which is preliminary data.</text>
</comment>
<dbReference type="EMBL" id="LAZR01041675">
    <property type="protein sequence ID" value="KKL11386.1"/>
    <property type="molecule type" value="Genomic_DNA"/>
</dbReference>
<name>A0A0F9D0N9_9ZZZZ</name>
<gene>
    <name evidence="1" type="ORF">LCGC14_2546350</name>
</gene>